<feature type="domain" description="ABC transporter" evidence="4">
    <location>
        <begin position="24"/>
        <end position="80"/>
    </location>
</feature>
<dbReference type="PANTHER" id="PTHR43820:SF4">
    <property type="entry name" value="HIGH-AFFINITY BRANCHED-CHAIN AMINO ACID TRANSPORT ATP-BINDING PROTEIN LIVF"/>
    <property type="match status" value="1"/>
</dbReference>
<evidence type="ECO:0000256" key="3">
    <source>
        <dbReference type="ARBA" id="ARBA00022970"/>
    </source>
</evidence>
<evidence type="ECO:0000313" key="5">
    <source>
        <dbReference type="EMBL" id="NOJ84013.1"/>
    </source>
</evidence>
<dbReference type="GO" id="GO:0015807">
    <property type="term" value="P:L-amino acid transport"/>
    <property type="evidence" value="ECO:0007669"/>
    <property type="project" value="TreeGrafter"/>
</dbReference>
<dbReference type="GO" id="GO:0015658">
    <property type="term" value="F:branched-chain amino acid transmembrane transporter activity"/>
    <property type="evidence" value="ECO:0007669"/>
    <property type="project" value="TreeGrafter"/>
</dbReference>
<feature type="non-terminal residue" evidence="5">
    <location>
        <position position="86"/>
    </location>
</feature>
<organism evidence="5 6">
    <name type="scientific">Myxococcus xanthus</name>
    <dbReference type="NCBI Taxonomy" id="34"/>
    <lineage>
        <taxon>Bacteria</taxon>
        <taxon>Pseudomonadati</taxon>
        <taxon>Myxococcota</taxon>
        <taxon>Myxococcia</taxon>
        <taxon>Myxococcales</taxon>
        <taxon>Cystobacterineae</taxon>
        <taxon>Myxococcaceae</taxon>
        <taxon>Myxococcus</taxon>
    </lineage>
</organism>
<dbReference type="InterPro" id="IPR052156">
    <property type="entry name" value="BCAA_Transport_ATP-bd_LivF"/>
</dbReference>
<dbReference type="EMBL" id="JABFNT010000364">
    <property type="protein sequence ID" value="NOJ84013.1"/>
    <property type="molecule type" value="Genomic_DNA"/>
</dbReference>
<evidence type="ECO:0000259" key="4">
    <source>
        <dbReference type="Pfam" id="PF00005"/>
    </source>
</evidence>
<comment type="caution">
    <text evidence="5">The sequence shown here is derived from an EMBL/GenBank/DDBJ whole genome shotgun (WGS) entry which is preliminary data.</text>
</comment>
<dbReference type="SUPFAM" id="SSF52540">
    <property type="entry name" value="P-loop containing nucleoside triphosphate hydrolases"/>
    <property type="match status" value="1"/>
</dbReference>
<comment type="similarity">
    <text evidence="1">Belongs to the ABC transporter superfamily.</text>
</comment>
<evidence type="ECO:0000313" key="6">
    <source>
        <dbReference type="Proteomes" id="UP000533080"/>
    </source>
</evidence>
<dbReference type="Proteomes" id="UP000533080">
    <property type="component" value="Unassembled WGS sequence"/>
</dbReference>
<reference evidence="5 6" key="1">
    <citation type="submission" date="2020-05" db="EMBL/GenBank/DDBJ databases">
        <authorList>
            <person name="Whitworth D."/>
        </authorList>
    </citation>
    <scope>NUCLEOTIDE SEQUENCE [LARGE SCALE GENOMIC DNA]</scope>
    <source>
        <strain evidence="5 6">AM005</strain>
    </source>
</reference>
<keyword evidence="5" id="KW-0547">Nucleotide-binding</keyword>
<gene>
    <name evidence="5" type="ORF">HNV28_37890</name>
</gene>
<protein>
    <submittedName>
        <fullName evidence="5">ATP-binding cassette domain-containing protein</fullName>
    </submittedName>
</protein>
<accession>A0A7Y4MWQ0</accession>
<sequence>MSTASPILLEAIGVEKRYDKFAALSGVDLKVRANTVHSVIGPNGAGKTTLFHMLTGTKAVSGGRIVFDGHDVTREPDHRRVQRGMA</sequence>
<dbReference type="GO" id="GO:0005524">
    <property type="term" value="F:ATP binding"/>
    <property type="evidence" value="ECO:0007669"/>
    <property type="project" value="UniProtKB-KW"/>
</dbReference>
<evidence type="ECO:0000256" key="1">
    <source>
        <dbReference type="ARBA" id="ARBA00005417"/>
    </source>
</evidence>
<name>A0A7Y4MWQ0_MYXXA</name>
<proteinExistence type="inferred from homology"/>
<keyword evidence="3" id="KW-0029">Amino-acid transport</keyword>
<dbReference type="InterPro" id="IPR027417">
    <property type="entry name" value="P-loop_NTPase"/>
</dbReference>
<keyword evidence="5" id="KW-0067">ATP-binding</keyword>
<dbReference type="InterPro" id="IPR003439">
    <property type="entry name" value="ABC_transporter-like_ATP-bd"/>
</dbReference>
<dbReference type="AlphaFoldDB" id="A0A7Y4MWQ0"/>
<dbReference type="PANTHER" id="PTHR43820">
    <property type="entry name" value="HIGH-AFFINITY BRANCHED-CHAIN AMINO ACID TRANSPORT ATP-BINDING PROTEIN LIVF"/>
    <property type="match status" value="1"/>
</dbReference>
<dbReference type="Gene3D" id="3.40.50.300">
    <property type="entry name" value="P-loop containing nucleotide triphosphate hydrolases"/>
    <property type="match status" value="1"/>
</dbReference>
<dbReference type="GO" id="GO:0016887">
    <property type="term" value="F:ATP hydrolysis activity"/>
    <property type="evidence" value="ECO:0007669"/>
    <property type="project" value="InterPro"/>
</dbReference>
<keyword evidence="2" id="KW-0813">Transport</keyword>
<dbReference type="Pfam" id="PF00005">
    <property type="entry name" value="ABC_tran"/>
    <property type="match status" value="1"/>
</dbReference>
<evidence type="ECO:0000256" key="2">
    <source>
        <dbReference type="ARBA" id="ARBA00022448"/>
    </source>
</evidence>